<evidence type="ECO:0000313" key="2">
    <source>
        <dbReference type="EMBL" id="TDQ57728.1"/>
    </source>
</evidence>
<dbReference type="AlphaFoldDB" id="A0A4R6VHL3"/>
<feature type="transmembrane region" description="Helical" evidence="1">
    <location>
        <begin position="43"/>
        <end position="63"/>
    </location>
</feature>
<keyword evidence="1" id="KW-1133">Transmembrane helix</keyword>
<gene>
    <name evidence="2" type="ORF">EDC45_1376</name>
</gene>
<protein>
    <submittedName>
        <fullName evidence="2">Uncharacterized protein</fullName>
    </submittedName>
</protein>
<evidence type="ECO:0000256" key="1">
    <source>
        <dbReference type="SAM" id="Phobius"/>
    </source>
</evidence>
<dbReference type="RefSeq" id="WP_133544811.1">
    <property type="nucleotide sequence ID" value="NZ_SNYQ01000004.1"/>
</dbReference>
<accession>A0A4R6VHL3</accession>
<organism evidence="2 3">
    <name type="scientific">Mesocricetibacter intestinalis</name>
    <dbReference type="NCBI Taxonomy" id="1521930"/>
    <lineage>
        <taxon>Bacteria</taxon>
        <taxon>Pseudomonadati</taxon>
        <taxon>Pseudomonadota</taxon>
        <taxon>Gammaproteobacteria</taxon>
        <taxon>Pasteurellales</taxon>
        <taxon>Pasteurellaceae</taxon>
        <taxon>Mesocricetibacter</taxon>
    </lineage>
</organism>
<keyword evidence="1" id="KW-0812">Transmembrane</keyword>
<dbReference type="Proteomes" id="UP000295657">
    <property type="component" value="Unassembled WGS sequence"/>
</dbReference>
<comment type="caution">
    <text evidence="2">The sequence shown here is derived from an EMBL/GenBank/DDBJ whole genome shotgun (WGS) entry which is preliminary data.</text>
</comment>
<proteinExistence type="predicted"/>
<reference evidence="2 3" key="1">
    <citation type="submission" date="2019-03" db="EMBL/GenBank/DDBJ databases">
        <title>Genomic Encyclopedia of Type Strains, Phase IV (KMG-IV): sequencing the most valuable type-strain genomes for metagenomic binning, comparative biology and taxonomic classification.</title>
        <authorList>
            <person name="Goeker M."/>
        </authorList>
    </citation>
    <scope>NUCLEOTIDE SEQUENCE [LARGE SCALE GENOMIC DNA]</scope>
    <source>
        <strain evidence="2 3">DSM 28403</strain>
    </source>
</reference>
<evidence type="ECO:0000313" key="3">
    <source>
        <dbReference type="Proteomes" id="UP000295657"/>
    </source>
</evidence>
<dbReference type="EMBL" id="SNYQ01000004">
    <property type="protein sequence ID" value="TDQ57728.1"/>
    <property type="molecule type" value="Genomic_DNA"/>
</dbReference>
<keyword evidence="3" id="KW-1185">Reference proteome</keyword>
<dbReference type="OrthoDB" id="5689045at2"/>
<keyword evidence="1" id="KW-0472">Membrane</keyword>
<name>A0A4R6VHL3_9PAST</name>
<feature type="transmembrane region" description="Helical" evidence="1">
    <location>
        <begin position="21"/>
        <end position="37"/>
    </location>
</feature>
<sequence>MKLKQLIKPPPAEGYIKNSSRLVTFLFVLAGLLYYLSEKYGGYAAIIVLSIALMVLMGQKMLISQADKDFKDMYFARRQFESGGNPDYLRFIQARGRQILQDNKVLSEKGKTELQALLNYAELKLAEVADKKGDGKQPQQ</sequence>